<dbReference type="InterPro" id="IPR008698">
    <property type="entry name" value="NDUB7"/>
</dbReference>
<dbReference type="GO" id="GO:0005739">
    <property type="term" value="C:mitochondrion"/>
    <property type="evidence" value="ECO:0007669"/>
    <property type="project" value="InterPro"/>
</dbReference>
<protein>
    <submittedName>
        <fullName evidence="1">Uncharacterized protein</fullName>
    </submittedName>
</protein>
<dbReference type="Proteomes" id="UP000000707">
    <property type="component" value="Unassembled WGS sequence"/>
</dbReference>
<dbReference type="HOGENOM" id="CLU_2758670_0_0_1"/>
<name>G3BDS9_CANTC</name>
<dbReference type="OrthoDB" id="4079124at2759"/>
<keyword evidence="2" id="KW-1185">Reference proteome</keyword>
<organism evidence="2">
    <name type="scientific">Candida tenuis (strain ATCC 10573 / BCRC 21748 / CBS 615 / JCM 9827 / NBRC 10315 / NRRL Y-1498 / VKM Y-70)</name>
    <name type="common">Yeast</name>
    <name type="synonym">Yamadazyma tenuis</name>
    <dbReference type="NCBI Taxonomy" id="590646"/>
    <lineage>
        <taxon>Eukaryota</taxon>
        <taxon>Fungi</taxon>
        <taxon>Dikarya</taxon>
        <taxon>Ascomycota</taxon>
        <taxon>Saccharomycotina</taxon>
        <taxon>Pichiomycetes</taxon>
        <taxon>Debaryomycetaceae</taxon>
        <taxon>Yamadazyma</taxon>
    </lineage>
</organism>
<dbReference type="EMBL" id="GL996528">
    <property type="protein sequence ID" value="EGV61116.1"/>
    <property type="molecule type" value="Genomic_DNA"/>
</dbReference>
<reference evidence="1 2" key="1">
    <citation type="journal article" date="2011" name="Proc. Natl. Acad. Sci. U.S.A.">
        <title>Comparative genomics of xylose-fermenting fungi for enhanced biofuel production.</title>
        <authorList>
            <person name="Wohlbach D.J."/>
            <person name="Kuo A."/>
            <person name="Sato T.K."/>
            <person name="Potts K.M."/>
            <person name="Salamov A.A."/>
            <person name="LaButti K.M."/>
            <person name="Sun H."/>
            <person name="Clum A."/>
            <person name="Pangilinan J.L."/>
            <person name="Lindquist E.A."/>
            <person name="Lucas S."/>
            <person name="Lapidus A."/>
            <person name="Jin M."/>
            <person name="Gunawan C."/>
            <person name="Balan V."/>
            <person name="Dale B.E."/>
            <person name="Jeffries T.W."/>
            <person name="Zinkel R."/>
            <person name="Barry K.W."/>
            <person name="Grigoriev I.V."/>
            <person name="Gasch A.P."/>
        </authorList>
    </citation>
    <scope>NUCLEOTIDE SEQUENCE [LARGE SCALE GENOMIC DNA]</scope>
    <source>
        <strain evidence="1">ATCC 10573</strain>
        <strain evidence="2">ATCC 10573 / BCRC 21748 / CBS 615 / JCM 9827 / NBRC 10315 / NRRL Y-1498 / VKM Y-70</strain>
    </source>
</reference>
<dbReference type="KEGG" id="cten:18248299"/>
<dbReference type="RefSeq" id="XP_006690331.1">
    <property type="nucleotide sequence ID" value="XM_006690268.1"/>
</dbReference>
<accession>G3BDS9</accession>
<dbReference type="AlphaFoldDB" id="G3BDS9"/>
<sequence>MGHSEHYEFQAIPPISELDEHNVPLLHRDSCANPLINYYKCLDKGLTFCSSTKDEFYKCQYYLLKKRLDDGH</sequence>
<proteinExistence type="predicted"/>
<dbReference type="GeneID" id="18248299"/>
<dbReference type="Pfam" id="PF05676">
    <property type="entry name" value="NDUF_B7"/>
    <property type="match status" value="1"/>
</dbReference>
<evidence type="ECO:0000313" key="2">
    <source>
        <dbReference type="Proteomes" id="UP000000707"/>
    </source>
</evidence>
<dbReference type="eggNOG" id="ENOG502THDG">
    <property type="taxonomic scope" value="Eukaryota"/>
</dbReference>
<dbReference type="EMBL" id="GL996528">
    <property type="protein sequence ID" value="EGV61117.1"/>
    <property type="molecule type" value="Genomic_DNA"/>
</dbReference>
<evidence type="ECO:0000313" key="1">
    <source>
        <dbReference type="EMBL" id="EGV61117.1"/>
    </source>
</evidence>
<gene>
    <name evidence="1" type="ORF">CANTEDRAFT_116420</name>
</gene>